<dbReference type="GO" id="GO:0005737">
    <property type="term" value="C:cytoplasm"/>
    <property type="evidence" value="ECO:0007669"/>
    <property type="project" value="TreeGrafter"/>
</dbReference>
<evidence type="ECO:0000259" key="3">
    <source>
        <dbReference type="PROSITE" id="PS01031"/>
    </source>
</evidence>
<dbReference type="AlphaFoldDB" id="A0A3Q2X963"/>
<evidence type="ECO:0000256" key="2">
    <source>
        <dbReference type="RuleBase" id="RU003616"/>
    </source>
</evidence>
<dbReference type="PANTHER" id="PTHR45640:SF7">
    <property type="entry name" value="HEAT SHOCK PROTEIN BETA-1"/>
    <property type="match status" value="1"/>
</dbReference>
<dbReference type="STRING" id="109280.ENSHCOP00000000363"/>
<comment type="similarity">
    <text evidence="1 2">Belongs to the small heat shock protein (HSP20) family.</text>
</comment>
<reference evidence="4" key="2">
    <citation type="submission" date="2025-09" db="UniProtKB">
        <authorList>
            <consortium name="Ensembl"/>
        </authorList>
    </citation>
    <scope>IDENTIFICATION</scope>
</reference>
<dbReference type="Gene3D" id="2.60.40.790">
    <property type="match status" value="1"/>
</dbReference>
<dbReference type="GeneTree" id="ENSGT00940000155882"/>
<dbReference type="Pfam" id="PF00011">
    <property type="entry name" value="HSP20"/>
    <property type="match status" value="1"/>
</dbReference>
<feature type="domain" description="SHSP" evidence="3">
    <location>
        <begin position="11"/>
        <end position="118"/>
    </location>
</feature>
<keyword evidence="5" id="KW-1185">Reference proteome</keyword>
<dbReference type="SUPFAM" id="SSF49764">
    <property type="entry name" value="HSP20-like chaperones"/>
    <property type="match status" value="1"/>
</dbReference>
<evidence type="ECO:0000256" key="1">
    <source>
        <dbReference type="PROSITE-ProRule" id="PRU00285"/>
    </source>
</evidence>
<dbReference type="InterPro" id="IPR008978">
    <property type="entry name" value="HSP20-like_chaperone"/>
</dbReference>
<reference evidence="4" key="1">
    <citation type="submission" date="2025-08" db="UniProtKB">
        <authorList>
            <consortium name="Ensembl"/>
        </authorList>
    </citation>
    <scope>IDENTIFICATION</scope>
</reference>
<dbReference type="GO" id="GO:0042026">
    <property type="term" value="P:protein refolding"/>
    <property type="evidence" value="ECO:0007669"/>
    <property type="project" value="TreeGrafter"/>
</dbReference>
<dbReference type="Ensembl" id="ENSHCOT00000013899.1">
    <property type="protein sequence ID" value="ENSHCOP00000000363.1"/>
    <property type="gene ID" value="ENSHCOG00000001159.1"/>
</dbReference>
<dbReference type="PROSITE" id="PS01031">
    <property type="entry name" value="SHSP"/>
    <property type="match status" value="1"/>
</dbReference>
<protein>
    <recommendedName>
        <fullName evidence="3">SHSP domain-containing protein</fullName>
    </recommendedName>
</protein>
<dbReference type="InterPro" id="IPR001436">
    <property type="entry name" value="Alpha-crystallin/sHSP_animal"/>
</dbReference>
<sequence>MPPVLTSCTPLFKPHIWRPEIDSAGEPRWRVHLDVAHFAVHEISVCVQDGFLQVAGRHEERPDRDGFVSRCFTRKYKLPAVADLRKMVSSLSADGILTAEVPIPADSAPAASIVIPIKVRKRLGFFLRSEKASRCQVGNQTGSRPFWFVADVWDKRHGSCLSKGQKSKSAQVEPKSGLNLEFGFLILPMKSTI</sequence>
<dbReference type="PRINTS" id="PR00299">
    <property type="entry name" value="ACRYSTALLIN"/>
</dbReference>
<name>A0A3Q2X963_HIPCM</name>
<proteinExistence type="inferred from homology"/>
<dbReference type="Proteomes" id="UP000264820">
    <property type="component" value="Unplaced"/>
</dbReference>
<dbReference type="GO" id="GO:0051082">
    <property type="term" value="F:unfolded protein binding"/>
    <property type="evidence" value="ECO:0007669"/>
    <property type="project" value="TreeGrafter"/>
</dbReference>
<dbReference type="GO" id="GO:0009408">
    <property type="term" value="P:response to heat"/>
    <property type="evidence" value="ECO:0007669"/>
    <property type="project" value="TreeGrafter"/>
</dbReference>
<evidence type="ECO:0000313" key="4">
    <source>
        <dbReference type="Ensembl" id="ENSHCOP00000000363.1"/>
    </source>
</evidence>
<dbReference type="InterPro" id="IPR002068">
    <property type="entry name" value="A-crystallin/Hsp20_dom"/>
</dbReference>
<dbReference type="GO" id="GO:0005634">
    <property type="term" value="C:nucleus"/>
    <property type="evidence" value="ECO:0007669"/>
    <property type="project" value="TreeGrafter"/>
</dbReference>
<dbReference type="PANTHER" id="PTHR45640">
    <property type="entry name" value="HEAT SHOCK PROTEIN HSP-12.2-RELATED"/>
    <property type="match status" value="1"/>
</dbReference>
<organism evidence="4 5">
    <name type="scientific">Hippocampus comes</name>
    <name type="common">Tiger tail seahorse</name>
    <dbReference type="NCBI Taxonomy" id="109280"/>
    <lineage>
        <taxon>Eukaryota</taxon>
        <taxon>Metazoa</taxon>
        <taxon>Chordata</taxon>
        <taxon>Craniata</taxon>
        <taxon>Vertebrata</taxon>
        <taxon>Euteleostomi</taxon>
        <taxon>Actinopterygii</taxon>
        <taxon>Neopterygii</taxon>
        <taxon>Teleostei</taxon>
        <taxon>Neoteleostei</taxon>
        <taxon>Acanthomorphata</taxon>
        <taxon>Syngnathiaria</taxon>
        <taxon>Syngnathiformes</taxon>
        <taxon>Syngnathoidei</taxon>
        <taxon>Syngnathidae</taxon>
        <taxon>Hippocampus</taxon>
    </lineage>
</organism>
<accession>A0A3Q2X963</accession>
<evidence type="ECO:0000313" key="5">
    <source>
        <dbReference type="Proteomes" id="UP000264820"/>
    </source>
</evidence>
<dbReference type="GO" id="GO:0043066">
    <property type="term" value="P:negative regulation of apoptotic process"/>
    <property type="evidence" value="ECO:0007669"/>
    <property type="project" value="TreeGrafter"/>
</dbReference>